<sequence>MFKFFIMCALCALGIILPVQAHACTGISLQADDGGICYGRTMEWGSFDLESNVTLIPKGTELHALSPEQNAKGMSFRAKYNVMGINAIGKLFLVDGINEKGLAGGLFYHPDFIEYAEYSAKNASSTLSSQDVMNFVLATCQSVAELKEIMAPMKVIAVTEPRIQGPVPAHWMFCDSTGARVVVEIKNGICKFFDAPLGVITNAPTYDWHIINLRNYINLSPVSVPTKKLTELDFSPLGGGSGMHGLPGDFTPPSRFIRAVAWTQSARALHSVTEAEYETFRILDNFNVPLGSAEGTGAKPDIKGMRSSTLWTSCYDLGHRILLYHTQNNRRVRRLKMDAVDFSKLSEITYIPLDSTPEQDILDITP</sequence>
<accession>A0A1T4WZ87</accession>
<protein>
    <submittedName>
        <fullName evidence="5">Choloylglycine hydrolase</fullName>
    </submittedName>
</protein>
<dbReference type="Pfam" id="PF02275">
    <property type="entry name" value="CBAH"/>
    <property type="match status" value="1"/>
</dbReference>
<evidence type="ECO:0000313" key="6">
    <source>
        <dbReference type="Proteomes" id="UP000189733"/>
    </source>
</evidence>
<reference evidence="5 6" key="1">
    <citation type="submission" date="2017-02" db="EMBL/GenBank/DDBJ databases">
        <authorList>
            <person name="Peterson S.W."/>
        </authorList>
    </citation>
    <scope>NUCLEOTIDE SEQUENCE [LARGE SCALE GENOMIC DNA]</scope>
    <source>
        <strain evidence="5 6">DSM 18034</strain>
    </source>
</reference>
<dbReference type="OrthoDB" id="1265391at2"/>
<dbReference type="InterPro" id="IPR029132">
    <property type="entry name" value="CBAH/NAAA_C"/>
</dbReference>
<organism evidence="5 6">
    <name type="scientific">Desulfobaculum bizertense DSM 18034</name>
    <dbReference type="NCBI Taxonomy" id="1121442"/>
    <lineage>
        <taxon>Bacteria</taxon>
        <taxon>Pseudomonadati</taxon>
        <taxon>Thermodesulfobacteriota</taxon>
        <taxon>Desulfovibrionia</taxon>
        <taxon>Desulfovibrionales</taxon>
        <taxon>Desulfovibrionaceae</taxon>
        <taxon>Desulfobaculum</taxon>
    </lineage>
</organism>
<feature type="chain" id="PRO_5012165280" evidence="3">
    <location>
        <begin position="24"/>
        <end position="366"/>
    </location>
</feature>
<feature type="domain" description="Choloylglycine hydrolase/NAAA C-terminal" evidence="4">
    <location>
        <begin position="24"/>
        <end position="349"/>
    </location>
</feature>
<dbReference type="RefSeq" id="WP_159446018.1">
    <property type="nucleotide sequence ID" value="NZ_FUYA01000012.1"/>
</dbReference>
<gene>
    <name evidence="5" type="ORF">SAMN02745702_02826</name>
</gene>
<keyword evidence="6" id="KW-1185">Reference proteome</keyword>
<dbReference type="Proteomes" id="UP000189733">
    <property type="component" value="Unassembled WGS sequence"/>
</dbReference>
<dbReference type="PANTHER" id="PTHR35527">
    <property type="entry name" value="CHOLOYLGLYCINE HYDROLASE"/>
    <property type="match status" value="1"/>
</dbReference>
<evidence type="ECO:0000313" key="5">
    <source>
        <dbReference type="EMBL" id="SKA82660.1"/>
    </source>
</evidence>
<dbReference type="GO" id="GO:0016787">
    <property type="term" value="F:hydrolase activity"/>
    <property type="evidence" value="ECO:0007669"/>
    <property type="project" value="UniProtKB-KW"/>
</dbReference>
<keyword evidence="3" id="KW-0732">Signal</keyword>
<evidence type="ECO:0000256" key="2">
    <source>
        <dbReference type="ARBA" id="ARBA00022801"/>
    </source>
</evidence>
<dbReference type="PANTHER" id="PTHR35527:SF2">
    <property type="entry name" value="HYDROLASE"/>
    <property type="match status" value="1"/>
</dbReference>
<comment type="similarity">
    <text evidence="1">Belongs to the peptidase C59 family.</text>
</comment>
<dbReference type="SUPFAM" id="SSF56235">
    <property type="entry name" value="N-terminal nucleophile aminohydrolases (Ntn hydrolases)"/>
    <property type="match status" value="1"/>
</dbReference>
<dbReference type="InterPro" id="IPR029055">
    <property type="entry name" value="Ntn_hydrolases_N"/>
</dbReference>
<name>A0A1T4WZ87_9BACT</name>
<dbReference type="STRING" id="1121442.SAMN02745702_02826"/>
<dbReference type="EMBL" id="FUYA01000012">
    <property type="protein sequence ID" value="SKA82660.1"/>
    <property type="molecule type" value="Genomic_DNA"/>
</dbReference>
<feature type="signal peptide" evidence="3">
    <location>
        <begin position="1"/>
        <end position="23"/>
    </location>
</feature>
<dbReference type="InterPro" id="IPR052193">
    <property type="entry name" value="Peptidase_C59"/>
</dbReference>
<keyword evidence="2 5" id="KW-0378">Hydrolase</keyword>
<dbReference type="Gene3D" id="3.60.60.10">
    <property type="entry name" value="Penicillin V Acylase, Chain A"/>
    <property type="match status" value="1"/>
</dbReference>
<evidence type="ECO:0000256" key="1">
    <source>
        <dbReference type="ARBA" id="ARBA00006625"/>
    </source>
</evidence>
<evidence type="ECO:0000256" key="3">
    <source>
        <dbReference type="SAM" id="SignalP"/>
    </source>
</evidence>
<dbReference type="AlphaFoldDB" id="A0A1T4WZ87"/>
<evidence type="ECO:0000259" key="4">
    <source>
        <dbReference type="Pfam" id="PF02275"/>
    </source>
</evidence>
<dbReference type="CDD" id="cd00542">
    <property type="entry name" value="Ntn_PVA"/>
    <property type="match status" value="1"/>
</dbReference>
<proteinExistence type="inferred from homology"/>